<gene>
    <name evidence="1" type="ORF">MNBD_NITROSPINAE02-1276</name>
</gene>
<sequence>MDELLKNTKRLNPPDTLWQKVEMEMADGARKVNAPQFMEWLFTLFANRKPALSVAAVAAVALMLTIRLAPNSEVIIEPLQHDDTIEMNNFIDETLGSVFIYDSGFNSNSGGNADNSGLTLSEGLDNILWINGGDNA</sequence>
<name>A0A3B1BC95_9ZZZZ</name>
<evidence type="ECO:0000313" key="1">
    <source>
        <dbReference type="EMBL" id="VAX15896.1"/>
    </source>
</evidence>
<protein>
    <submittedName>
        <fullName evidence="1">Uncharacterized protein</fullName>
    </submittedName>
</protein>
<reference evidence="1" key="1">
    <citation type="submission" date="2018-06" db="EMBL/GenBank/DDBJ databases">
        <authorList>
            <person name="Zhirakovskaya E."/>
        </authorList>
    </citation>
    <scope>NUCLEOTIDE SEQUENCE</scope>
</reference>
<dbReference type="AlphaFoldDB" id="A0A3B1BC95"/>
<organism evidence="1">
    <name type="scientific">hydrothermal vent metagenome</name>
    <dbReference type="NCBI Taxonomy" id="652676"/>
    <lineage>
        <taxon>unclassified sequences</taxon>
        <taxon>metagenomes</taxon>
        <taxon>ecological metagenomes</taxon>
    </lineage>
</organism>
<accession>A0A3B1BC95</accession>
<dbReference type="EMBL" id="UOGE01000002">
    <property type="protein sequence ID" value="VAX15896.1"/>
    <property type="molecule type" value="Genomic_DNA"/>
</dbReference>
<proteinExistence type="predicted"/>